<gene>
    <name evidence="1" type="ORF">NM688_g4866</name>
</gene>
<name>A0ACC1T1G3_9APHY</name>
<comment type="caution">
    <text evidence="1">The sequence shown here is derived from an EMBL/GenBank/DDBJ whole genome shotgun (WGS) entry which is preliminary data.</text>
</comment>
<dbReference type="Proteomes" id="UP001148662">
    <property type="component" value="Unassembled WGS sequence"/>
</dbReference>
<sequence>MQQAEGSEAPASVRVADTYAELDPHEIWWRDHQVWLAERGYMLRPRYHPDWRPSWVAQNIEPDDCEDAIPTLYKSLMDATRISDGKIVMLKTVSDETHPYELEINRLFNSEPYASHPRNHCVRVYEILSLPEDPHLHILVMPLLRPFNEPSFKTIGEVVDFFHQVFEADDRDCMDLNIMLDPVSMYPSLFHPQQNLLSIDRKSRAKHYTRTSRPPKYYFIDFGLSGIYDPAKGRTIDRPLLGGDKTVPEFRNDLETPHDVYSTDIYYLGNMIRETFLQVYGGLEFMLPLVNDMVQDDPTKRPKIDEVVKRFAEIRRSLSWWKLRSRLAEQNESGLYKAYQATKHVFRTMGYVATFRSAVPSPSK</sequence>
<evidence type="ECO:0000313" key="2">
    <source>
        <dbReference type="Proteomes" id="UP001148662"/>
    </source>
</evidence>
<reference evidence="1" key="1">
    <citation type="submission" date="2022-07" db="EMBL/GenBank/DDBJ databases">
        <title>Genome Sequence of Phlebia brevispora.</title>
        <authorList>
            <person name="Buettner E."/>
        </authorList>
    </citation>
    <scope>NUCLEOTIDE SEQUENCE</scope>
    <source>
        <strain evidence="1">MPL23</strain>
    </source>
</reference>
<protein>
    <submittedName>
        <fullName evidence="1">Uncharacterized protein</fullName>
    </submittedName>
</protein>
<keyword evidence="2" id="KW-1185">Reference proteome</keyword>
<dbReference type="EMBL" id="JANHOG010000846">
    <property type="protein sequence ID" value="KAJ3551174.1"/>
    <property type="molecule type" value="Genomic_DNA"/>
</dbReference>
<accession>A0ACC1T1G3</accession>
<organism evidence="1 2">
    <name type="scientific">Phlebia brevispora</name>
    <dbReference type="NCBI Taxonomy" id="194682"/>
    <lineage>
        <taxon>Eukaryota</taxon>
        <taxon>Fungi</taxon>
        <taxon>Dikarya</taxon>
        <taxon>Basidiomycota</taxon>
        <taxon>Agaricomycotina</taxon>
        <taxon>Agaricomycetes</taxon>
        <taxon>Polyporales</taxon>
        <taxon>Meruliaceae</taxon>
        <taxon>Phlebia</taxon>
    </lineage>
</organism>
<proteinExistence type="predicted"/>
<evidence type="ECO:0000313" key="1">
    <source>
        <dbReference type="EMBL" id="KAJ3551174.1"/>
    </source>
</evidence>